<feature type="transmembrane region" description="Helical" evidence="1">
    <location>
        <begin position="357"/>
        <end position="378"/>
    </location>
</feature>
<dbReference type="GO" id="GO:0016020">
    <property type="term" value="C:membrane"/>
    <property type="evidence" value="ECO:0007669"/>
    <property type="project" value="InterPro"/>
</dbReference>
<proteinExistence type="predicted"/>
<keyword evidence="1" id="KW-1133">Transmembrane helix</keyword>
<evidence type="ECO:0000313" key="2">
    <source>
        <dbReference type="EMBL" id="QXT39471.1"/>
    </source>
</evidence>
<accession>A0A8F6YAX0</accession>
<dbReference type="InterPro" id="IPR001193">
    <property type="entry name" value="MBTPS2"/>
</dbReference>
<protein>
    <submittedName>
        <fullName evidence="2">PqqD family peptide modification chaperone</fullName>
    </submittedName>
</protein>
<feature type="transmembrane region" description="Helical" evidence="1">
    <location>
        <begin position="254"/>
        <end position="278"/>
    </location>
</feature>
<sequence length="705" mass="77253">MSTLRNPDWHLLSDQSFRRRAAVETSHQMFRGEAFIVLSDQVTGQHLRLTERAQELWQMFDGRTSLGDIWEALMQRPAIAPTQGEIVEWVMQLVGSGLLLSDHDLDPKHLSDRTGKRRTAAVEQRFVSPLAVKIKLFDPSALVRVTYPFVAFLFTPLGGIAILALVITAITMAIMNAEALMQSTDQSLISQGGLLSLALAYPIMKGLHELAHCYALRRFGGEVREFGVMLLVMFPVPYVEASAASTLPSKYARMLVGAAGIVAEVMIAAIALLIWLQIEPGLERALLFNFVLIGSISTIVFNGNPLLKFDAYFVLADWLEMPNLAQRSGEYLQDRFLSRIIGLRQEVEPRPGEARILAVYGVASLAYRMLLTLTIALIVSSWFYVFGILLAAWAVIMGVFWPLFKVAKKGVRMARTQNRVRRAGVRLALFLALAIGLLAFVPLPFSARGEGRIVPVPGAEVSAATAGLLSDSEVADGAQVTRGTTLIQLTNPVQSARRDALAMNVAYLEDALERSGLSVAERQRFEGELEVALASLANAEVLEDALSVRAPLDGRLSWTAGQAPTPGTFVFRGDRLGFIINAEALQIVAAIPAAYSGRAEGVGRIEFRLPNETSITVPFTRERIVDVGQQVPPELLRSAGGPVPEQPGNPGMALDARWIIWAAPDRDLSRWAGARVEARVDLGSASALVQAQFHLRRLFLRVTRF</sequence>
<evidence type="ECO:0000256" key="1">
    <source>
        <dbReference type="SAM" id="Phobius"/>
    </source>
</evidence>
<dbReference type="GO" id="GO:0005737">
    <property type="term" value="C:cytoplasm"/>
    <property type="evidence" value="ECO:0007669"/>
    <property type="project" value="TreeGrafter"/>
</dbReference>
<dbReference type="PANTHER" id="PTHR13325:SF3">
    <property type="entry name" value="MEMBRANE-BOUND TRANSCRIPTION FACTOR SITE-2 PROTEASE"/>
    <property type="match status" value="1"/>
</dbReference>
<dbReference type="EMBL" id="CP079194">
    <property type="protein sequence ID" value="QXT39471.1"/>
    <property type="molecule type" value="Genomic_DNA"/>
</dbReference>
<keyword evidence="1" id="KW-0472">Membrane</keyword>
<feature type="transmembrane region" description="Helical" evidence="1">
    <location>
        <begin position="384"/>
        <end position="404"/>
    </location>
</feature>
<evidence type="ECO:0000313" key="3">
    <source>
        <dbReference type="Proteomes" id="UP000825009"/>
    </source>
</evidence>
<reference evidence="2 3" key="1">
    <citation type="submission" date="2021-07" db="EMBL/GenBank/DDBJ databases">
        <title>A novel Jannaschia species isolated from marine dinoflagellate Ceratoperidinium margalefii.</title>
        <authorList>
            <person name="Jiang Y."/>
            <person name="Li Z."/>
        </authorList>
    </citation>
    <scope>NUCLEOTIDE SEQUENCE [LARGE SCALE GENOMIC DNA]</scope>
    <source>
        <strain evidence="2 3">J12C1-MA-4</strain>
    </source>
</reference>
<dbReference type="AlphaFoldDB" id="A0A8F6YAX0"/>
<feature type="transmembrane region" description="Helical" evidence="1">
    <location>
        <begin position="149"/>
        <end position="175"/>
    </location>
</feature>
<keyword evidence="1" id="KW-0812">Transmembrane</keyword>
<name>A0A8F6YAX0_9RHOB</name>
<feature type="transmembrane region" description="Helical" evidence="1">
    <location>
        <begin position="425"/>
        <end position="445"/>
    </location>
</feature>
<dbReference type="Proteomes" id="UP000825009">
    <property type="component" value="Chromosome"/>
</dbReference>
<dbReference type="GO" id="GO:0004222">
    <property type="term" value="F:metalloendopeptidase activity"/>
    <property type="evidence" value="ECO:0007669"/>
    <property type="project" value="InterPro"/>
</dbReference>
<dbReference type="KEGG" id="gce:KYE46_16350"/>
<gene>
    <name evidence="2" type="ORF">KYE46_16350</name>
</gene>
<organism evidence="2 3">
    <name type="scientific">Gymnodinialimonas ceratoperidinii</name>
    <dbReference type="NCBI Taxonomy" id="2856823"/>
    <lineage>
        <taxon>Bacteria</taxon>
        <taxon>Pseudomonadati</taxon>
        <taxon>Pseudomonadota</taxon>
        <taxon>Alphaproteobacteria</taxon>
        <taxon>Rhodobacterales</taxon>
        <taxon>Paracoccaceae</taxon>
        <taxon>Gymnodinialimonas</taxon>
    </lineage>
</organism>
<dbReference type="PANTHER" id="PTHR13325">
    <property type="entry name" value="PROTEASE M50 MEMBRANE-BOUND TRANSCRIPTION FACTOR SITE 2 PROTEASE"/>
    <property type="match status" value="1"/>
</dbReference>
<feature type="transmembrane region" description="Helical" evidence="1">
    <location>
        <begin position="284"/>
        <end position="303"/>
    </location>
</feature>
<keyword evidence="3" id="KW-1185">Reference proteome</keyword>
<dbReference type="RefSeq" id="WP_219002128.1">
    <property type="nucleotide sequence ID" value="NZ_CP079194.1"/>
</dbReference>
<dbReference type="GO" id="GO:0031293">
    <property type="term" value="P:membrane protein intracellular domain proteolysis"/>
    <property type="evidence" value="ECO:0007669"/>
    <property type="project" value="TreeGrafter"/>
</dbReference>